<accession>A0A3E0UIP5</accession>
<dbReference type="OrthoDB" id="9802252at2"/>
<gene>
    <name evidence="4" type="ORF">DXX92_12570</name>
    <name evidence="3" type="ORF">DXX94_17905</name>
</gene>
<feature type="region of interest" description="Disordered" evidence="1">
    <location>
        <begin position="80"/>
        <end position="100"/>
    </location>
</feature>
<reference evidence="5 6" key="1">
    <citation type="submission" date="2018-08" db="EMBL/GenBank/DDBJ databases">
        <title>Thalassotalea euphylliae genome.</title>
        <authorList>
            <person name="Summers S."/>
            <person name="Rice S.A."/>
            <person name="Freckelton M.L."/>
            <person name="Nedved B.T."/>
            <person name="Hadfield M.G."/>
        </authorList>
    </citation>
    <scope>NUCLEOTIDE SEQUENCE [LARGE SCALE GENOMIC DNA]</scope>
    <source>
        <strain evidence="4 6">H2</strain>
        <strain evidence="5">H3</strain>
    </source>
</reference>
<dbReference type="InterPro" id="IPR023163">
    <property type="entry name" value="SMc04008-like_domain"/>
</dbReference>
<comment type="caution">
    <text evidence="4">The sequence shown here is derived from an EMBL/GenBank/DDBJ whole genome shotgun (WGS) entry which is preliminary data.</text>
</comment>
<organism evidence="4 6">
    <name type="scientific">Thalassotalea euphylliae</name>
    <dbReference type="NCBI Taxonomy" id="1655234"/>
    <lineage>
        <taxon>Bacteria</taxon>
        <taxon>Pseudomonadati</taxon>
        <taxon>Pseudomonadota</taxon>
        <taxon>Gammaproteobacteria</taxon>
        <taxon>Alteromonadales</taxon>
        <taxon>Colwelliaceae</taxon>
        <taxon>Thalassotalea</taxon>
    </lineage>
</organism>
<dbReference type="EMBL" id="QUOT01000001">
    <property type="protein sequence ID" value="REL32437.1"/>
    <property type="molecule type" value="Genomic_DNA"/>
</dbReference>
<dbReference type="SUPFAM" id="SSF158757">
    <property type="entry name" value="SMc04008-like"/>
    <property type="match status" value="1"/>
</dbReference>
<dbReference type="EMBL" id="QUOV01000001">
    <property type="protein sequence ID" value="REL36085.1"/>
    <property type="molecule type" value="Genomic_DNA"/>
</dbReference>
<evidence type="ECO:0000313" key="6">
    <source>
        <dbReference type="Proteomes" id="UP000256999"/>
    </source>
</evidence>
<evidence type="ECO:0000259" key="2">
    <source>
        <dbReference type="Pfam" id="PF06844"/>
    </source>
</evidence>
<evidence type="ECO:0000256" key="1">
    <source>
        <dbReference type="SAM" id="MobiDB-lite"/>
    </source>
</evidence>
<proteinExistence type="predicted"/>
<dbReference type="InterPro" id="IPR036810">
    <property type="entry name" value="SMc04008-like_sf"/>
</dbReference>
<evidence type="ECO:0000313" key="5">
    <source>
        <dbReference type="Proteomes" id="UP000256899"/>
    </source>
</evidence>
<dbReference type="Gene3D" id="1.10.3340.10">
    <property type="entry name" value="SMc04008-like"/>
    <property type="match status" value="1"/>
</dbReference>
<reference evidence="3" key="2">
    <citation type="submission" date="2018-08" db="EMBL/GenBank/DDBJ databases">
        <authorList>
            <person name="Ferrada E.E."/>
            <person name="Latorre B.A."/>
        </authorList>
    </citation>
    <scope>NUCLEOTIDE SEQUENCE</scope>
    <source>
        <strain evidence="3">H3</strain>
    </source>
</reference>
<protein>
    <submittedName>
        <fullName evidence="4">DUF1244 domain-containing protein</fullName>
    </submittedName>
</protein>
<evidence type="ECO:0000313" key="3">
    <source>
        <dbReference type="EMBL" id="REL32437.1"/>
    </source>
</evidence>
<feature type="domain" description="SMc04008-like" evidence="2">
    <location>
        <begin position="29"/>
        <end position="94"/>
    </location>
</feature>
<keyword evidence="5" id="KW-1185">Reference proteome</keyword>
<dbReference type="Proteomes" id="UP000256999">
    <property type="component" value="Unassembled WGS sequence"/>
</dbReference>
<name>A0A3E0UIP5_9GAMM</name>
<evidence type="ECO:0000313" key="4">
    <source>
        <dbReference type="EMBL" id="REL36085.1"/>
    </source>
</evidence>
<dbReference type="AlphaFoldDB" id="A0A3E0UIP5"/>
<sequence length="100" mass="11545">MSKTMDKEIEIQAAVFRRLLAHLDSRKDVQNIELMNLAGFCRNCFSKWTVAEAEKLGVEVDIDTARESVYGMPYSEWKEKHQTPATPEQLAKFNELNPKK</sequence>
<dbReference type="Proteomes" id="UP000256899">
    <property type="component" value="Unassembled WGS sequence"/>
</dbReference>
<dbReference type="Pfam" id="PF06844">
    <property type="entry name" value="DUF1244"/>
    <property type="match status" value="1"/>
</dbReference>